<keyword evidence="7" id="KW-0408">Iron</keyword>
<evidence type="ECO:0000259" key="11">
    <source>
        <dbReference type="PROSITE" id="PS51384"/>
    </source>
</evidence>
<keyword evidence="6" id="KW-0560">Oxidoreductase</keyword>
<dbReference type="GO" id="GO:0051537">
    <property type="term" value="F:2 iron, 2 sulfur cluster binding"/>
    <property type="evidence" value="ECO:0007669"/>
    <property type="project" value="UniProtKB-KW"/>
</dbReference>
<dbReference type="GO" id="GO:0016491">
    <property type="term" value="F:oxidoreductase activity"/>
    <property type="evidence" value="ECO:0007669"/>
    <property type="project" value="UniProtKB-KW"/>
</dbReference>
<keyword evidence="12" id="KW-0614">Plasmid</keyword>
<evidence type="ECO:0000313" key="13">
    <source>
        <dbReference type="Proteomes" id="UP000237717"/>
    </source>
</evidence>
<dbReference type="InterPro" id="IPR001433">
    <property type="entry name" value="OxRdtase_FAD/NAD-bd"/>
</dbReference>
<dbReference type="Gene3D" id="2.40.30.10">
    <property type="entry name" value="Translation factors"/>
    <property type="match status" value="1"/>
</dbReference>
<dbReference type="SUPFAM" id="SSF54292">
    <property type="entry name" value="2Fe-2S ferredoxin-like"/>
    <property type="match status" value="1"/>
</dbReference>
<evidence type="ECO:0000256" key="9">
    <source>
        <dbReference type="ARBA" id="ARBA00061434"/>
    </source>
</evidence>
<dbReference type="GO" id="GO:0046872">
    <property type="term" value="F:metal ion binding"/>
    <property type="evidence" value="ECO:0007669"/>
    <property type="project" value="UniProtKB-KW"/>
</dbReference>
<dbReference type="PROSITE" id="PS51085">
    <property type="entry name" value="2FE2S_FER_2"/>
    <property type="match status" value="1"/>
</dbReference>
<evidence type="ECO:0000256" key="7">
    <source>
        <dbReference type="ARBA" id="ARBA00023004"/>
    </source>
</evidence>
<proteinExistence type="inferred from homology"/>
<evidence type="ECO:0000256" key="8">
    <source>
        <dbReference type="ARBA" id="ARBA00023014"/>
    </source>
</evidence>
<dbReference type="SUPFAM" id="SSF52343">
    <property type="entry name" value="Ferredoxin reductase-like, C-terminal NADP-linked domain"/>
    <property type="match status" value="1"/>
</dbReference>
<evidence type="ECO:0000256" key="6">
    <source>
        <dbReference type="ARBA" id="ARBA00023002"/>
    </source>
</evidence>
<dbReference type="InterPro" id="IPR036010">
    <property type="entry name" value="2Fe-2S_ferredoxin-like_sf"/>
</dbReference>
<dbReference type="PANTHER" id="PTHR47354">
    <property type="entry name" value="NADH OXIDOREDUCTASE HCR"/>
    <property type="match status" value="1"/>
</dbReference>
<keyword evidence="4" id="KW-0479">Metal-binding</keyword>
<dbReference type="PANTHER" id="PTHR47354:SF6">
    <property type="entry name" value="NADH OXIDOREDUCTASE HCR"/>
    <property type="match status" value="1"/>
</dbReference>
<dbReference type="PRINTS" id="PR00410">
    <property type="entry name" value="PHEHYDRXLASE"/>
</dbReference>
<evidence type="ECO:0000259" key="10">
    <source>
        <dbReference type="PROSITE" id="PS51085"/>
    </source>
</evidence>
<evidence type="ECO:0000256" key="2">
    <source>
        <dbReference type="ARBA" id="ARBA00022630"/>
    </source>
</evidence>
<evidence type="ECO:0000256" key="5">
    <source>
        <dbReference type="ARBA" id="ARBA00022827"/>
    </source>
</evidence>
<evidence type="ECO:0000256" key="4">
    <source>
        <dbReference type="ARBA" id="ARBA00022723"/>
    </source>
</evidence>
<keyword evidence="8" id="KW-0411">Iron-sulfur</keyword>
<dbReference type="Pfam" id="PF00175">
    <property type="entry name" value="NAD_binding_1"/>
    <property type="match status" value="1"/>
</dbReference>
<dbReference type="InterPro" id="IPR017927">
    <property type="entry name" value="FAD-bd_FR_type"/>
</dbReference>
<evidence type="ECO:0000256" key="1">
    <source>
        <dbReference type="ARBA" id="ARBA00001974"/>
    </source>
</evidence>
<dbReference type="Pfam" id="PF00970">
    <property type="entry name" value="FAD_binding_6"/>
    <property type="match status" value="1"/>
</dbReference>
<dbReference type="PROSITE" id="PS51384">
    <property type="entry name" value="FAD_FR"/>
    <property type="match status" value="1"/>
</dbReference>
<organism evidence="12 13">
    <name type="scientific">Agrobacterium tumefaciens</name>
    <dbReference type="NCBI Taxonomy" id="358"/>
    <lineage>
        <taxon>Bacteria</taxon>
        <taxon>Pseudomonadati</taxon>
        <taxon>Pseudomonadota</taxon>
        <taxon>Alphaproteobacteria</taxon>
        <taxon>Hyphomicrobiales</taxon>
        <taxon>Rhizobiaceae</taxon>
        <taxon>Rhizobium/Agrobacterium group</taxon>
        <taxon>Agrobacterium</taxon>
        <taxon>Agrobacterium tumefaciens complex</taxon>
    </lineage>
</organism>
<dbReference type="PROSITE" id="PS00197">
    <property type="entry name" value="2FE2S_FER_1"/>
    <property type="match status" value="1"/>
</dbReference>
<dbReference type="Gene3D" id="3.10.20.30">
    <property type="match status" value="1"/>
</dbReference>
<comment type="similarity">
    <text evidence="9">In the N-terminal section; belongs to the FAD-binding oxidoreductase type 6 family.</text>
</comment>
<accession>A0A2L2LM02</accession>
<reference evidence="12 13" key="1">
    <citation type="submission" date="2018-02" db="EMBL/GenBank/DDBJ databases">
        <title>Complete genome sequence of Agrobacterium tumefaciens 1D1609.</title>
        <authorList>
            <person name="Cho S.-T."/>
            <person name="Haryono M."/>
            <person name="Chang H.-H."/>
            <person name="Santos M.N."/>
            <person name="Lai E.-M."/>
            <person name="Kuo C.-H."/>
        </authorList>
    </citation>
    <scope>NUCLEOTIDE SEQUENCE [LARGE SCALE GENOMIC DNA]</scope>
    <source>
        <strain evidence="12 13">1D1609</strain>
        <plasmid evidence="13">Plasmid pat1d1609a</plasmid>
    </source>
</reference>
<dbReference type="CDD" id="cd06215">
    <property type="entry name" value="FNR_iron_sulfur_binding_1"/>
    <property type="match status" value="1"/>
</dbReference>
<dbReference type="RefSeq" id="WP_104680385.1">
    <property type="nucleotide sequence ID" value="NZ_CP026927.1"/>
</dbReference>
<keyword evidence="5" id="KW-0274">FAD</keyword>
<dbReference type="InterPro" id="IPR050415">
    <property type="entry name" value="MRET"/>
</dbReference>
<dbReference type="AlphaFoldDB" id="A0A2L2LM02"/>
<dbReference type="InterPro" id="IPR001041">
    <property type="entry name" value="2Fe-2S_ferredoxin-type"/>
</dbReference>
<dbReference type="Gene3D" id="3.40.50.80">
    <property type="entry name" value="Nucleotide-binding domain of ferredoxin-NADP reductase (FNR) module"/>
    <property type="match status" value="1"/>
</dbReference>
<evidence type="ECO:0000313" key="12">
    <source>
        <dbReference type="EMBL" id="AVH45357.1"/>
    </source>
</evidence>
<dbReference type="InterPro" id="IPR017938">
    <property type="entry name" value="Riboflavin_synthase-like_b-brl"/>
</dbReference>
<keyword evidence="2" id="KW-0285">Flavoprotein</keyword>
<dbReference type="Pfam" id="PF00111">
    <property type="entry name" value="Fer2"/>
    <property type="match status" value="1"/>
</dbReference>
<dbReference type="EMBL" id="CP026927">
    <property type="protein sequence ID" value="AVH45357.1"/>
    <property type="molecule type" value="Genomic_DNA"/>
</dbReference>
<dbReference type="InterPro" id="IPR006058">
    <property type="entry name" value="2Fe2S_fd_BS"/>
</dbReference>
<dbReference type="InterPro" id="IPR012675">
    <property type="entry name" value="Beta-grasp_dom_sf"/>
</dbReference>
<name>A0A2L2LM02_AGRTU</name>
<comment type="cofactor">
    <cofactor evidence="1">
        <name>FAD</name>
        <dbReference type="ChEBI" id="CHEBI:57692"/>
    </cofactor>
</comment>
<dbReference type="CDD" id="cd00207">
    <property type="entry name" value="fer2"/>
    <property type="match status" value="1"/>
</dbReference>
<geneLocation type="plasmid" evidence="13">
    <name>pat1d1609a</name>
</geneLocation>
<dbReference type="SUPFAM" id="SSF63380">
    <property type="entry name" value="Riboflavin synthase domain-like"/>
    <property type="match status" value="1"/>
</dbReference>
<dbReference type="InterPro" id="IPR008333">
    <property type="entry name" value="Cbr1-like_FAD-bd_dom"/>
</dbReference>
<dbReference type="InterPro" id="IPR039261">
    <property type="entry name" value="FNR_nucleotide-bd"/>
</dbReference>
<dbReference type="Proteomes" id="UP000237717">
    <property type="component" value="Plasmid pAt1D1609a"/>
</dbReference>
<gene>
    <name evidence="12" type="primary">hcr</name>
    <name evidence="12" type="ORF">At1D1609_53240</name>
</gene>
<sequence length="383" mass="41446">MTAVPRFFAVQETLVPAGPAHVKTIWKGGTELLRVVNVVDEAPDVKTFTFCAEMPALFSYRAGQFLTLELPTPSGALLRTYTISSTPSRPMTISITAKAQAASLGTRWMFENLKAGTSVKAIGPAGHFTLELAKRAKFLFVSAGSGITPMMSMLRWLGDVYPSADVSFLHCARSPEDVIFCTELGLLARSMPNLRIGVVVEQPGAGNSWTGLVGRLDLAKLSALFPDFHEREVYCCGPQPFMHCVRDLTLSNGVPDENYHEEAFTFPSPPIAVASQVAAVIEDRIAVAEPAREFEAASMPVRFTISDTEQACGQDETLLQAARKAGVRVLSVCEMGLCGTCKVMKRSGNVMMEHNGGITDDEIQEGYVLACCSRPTTAVEIEI</sequence>
<evidence type="ECO:0000256" key="3">
    <source>
        <dbReference type="ARBA" id="ARBA00022714"/>
    </source>
</evidence>
<feature type="domain" description="2Fe-2S ferredoxin-type" evidence="10">
    <location>
        <begin position="299"/>
        <end position="383"/>
    </location>
</feature>
<protein>
    <submittedName>
        <fullName evidence="12">NADH oxidoreductase Hcr</fullName>
    </submittedName>
</protein>
<feature type="domain" description="FAD-binding FR-type" evidence="11">
    <location>
        <begin position="28"/>
        <end position="131"/>
    </location>
</feature>
<keyword evidence="3" id="KW-0001">2Fe-2S</keyword>